<feature type="non-terminal residue" evidence="1">
    <location>
        <position position="186"/>
    </location>
</feature>
<sequence>MASGKSTYKCNDCTRRHRSAGDDKPNHGEETTDASGSDTDCESVRDTVNGPTRAYESESALQRMNAKLDVLTAEVKCLRADNHYLRSEVAELRKQLTDVNRGSYRSRDVAKPSGGDLRQGGDPSAALDEGFTLVGPRRRNKPSVVKAKSSKVTVVPRPPAQKALFVSRLDPVTTAEDVASLVEPFL</sequence>
<accession>A0AC60PJ09</accession>
<evidence type="ECO:0000313" key="2">
    <source>
        <dbReference type="Proteomes" id="UP000805193"/>
    </source>
</evidence>
<organism evidence="1 2">
    <name type="scientific">Ixodes persulcatus</name>
    <name type="common">Taiga tick</name>
    <dbReference type="NCBI Taxonomy" id="34615"/>
    <lineage>
        <taxon>Eukaryota</taxon>
        <taxon>Metazoa</taxon>
        <taxon>Ecdysozoa</taxon>
        <taxon>Arthropoda</taxon>
        <taxon>Chelicerata</taxon>
        <taxon>Arachnida</taxon>
        <taxon>Acari</taxon>
        <taxon>Parasitiformes</taxon>
        <taxon>Ixodida</taxon>
        <taxon>Ixodoidea</taxon>
        <taxon>Ixodidae</taxon>
        <taxon>Ixodinae</taxon>
        <taxon>Ixodes</taxon>
    </lineage>
</organism>
<protein>
    <submittedName>
        <fullName evidence="1">Uncharacterized protein</fullName>
    </submittedName>
</protein>
<dbReference type="Proteomes" id="UP000805193">
    <property type="component" value="Unassembled WGS sequence"/>
</dbReference>
<reference evidence="1 2" key="1">
    <citation type="journal article" date="2020" name="Cell">
        <title>Large-Scale Comparative Analyses of Tick Genomes Elucidate Their Genetic Diversity and Vector Capacities.</title>
        <authorList>
            <consortium name="Tick Genome and Microbiome Consortium (TIGMIC)"/>
            <person name="Jia N."/>
            <person name="Wang J."/>
            <person name="Shi W."/>
            <person name="Du L."/>
            <person name="Sun Y."/>
            <person name="Zhan W."/>
            <person name="Jiang J.F."/>
            <person name="Wang Q."/>
            <person name="Zhang B."/>
            <person name="Ji P."/>
            <person name="Bell-Sakyi L."/>
            <person name="Cui X.M."/>
            <person name="Yuan T.T."/>
            <person name="Jiang B.G."/>
            <person name="Yang W.F."/>
            <person name="Lam T.T."/>
            <person name="Chang Q.C."/>
            <person name="Ding S.J."/>
            <person name="Wang X.J."/>
            <person name="Zhu J.G."/>
            <person name="Ruan X.D."/>
            <person name="Zhao L."/>
            <person name="Wei J.T."/>
            <person name="Ye R.Z."/>
            <person name="Que T.C."/>
            <person name="Du C.H."/>
            <person name="Zhou Y.H."/>
            <person name="Cheng J.X."/>
            <person name="Dai P.F."/>
            <person name="Guo W.B."/>
            <person name="Han X.H."/>
            <person name="Huang E.J."/>
            <person name="Li L.F."/>
            <person name="Wei W."/>
            <person name="Gao Y.C."/>
            <person name="Liu J.Z."/>
            <person name="Shao H.Z."/>
            <person name="Wang X."/>
            <person name="Wang C.C."/>
            <person name="Yang T.C."/>
            <person name="Huo Q.B."/>
            <person name="Li W."/>
            <person name="Chen H.Y."/>
            <person name="Chen S.E."/>
            <person name="Zhou L.G."/>
            <person name="Ni X.B."/>
            <person name="Tian J.H."/>
            <person name="Sheng Y."/>
            <person name="Liu T."/>
            <person name="Pan Y.S."/>
            <person name="Xia L.Y."/>
            <person name="Li J."/>
            <person name="Zhao F."/>
            <person name="Cao W.C."/>
        </authorList>
    </citation>
    <scope>NUCLEOTIDE SEQUENCE [LARGE SCALE GENOMIC DNA]</scope>
    <source>
        <strain evidence="1">Iper-2018</strain>
    </source>
</reference>
<comment type="caution">
    <text evidence="1">The sequence shown here is derived from an EMBL/GenBank/DDBJ whole genome shotgun (WGS) entry which is preliminary data.</text>
</comment>
<gene>
    <name evidence="1" type="ORF">HPB47_003609</name>
</gene>
<name>A0AC60PJ09_IXOPE</name>
<proteinExistence type="predicted"/>
<keyword evidence="2" id="KW-1185">Reference proteome</keyword>
<dbReference type="EMBL" id="JABSTQ010010530">
    <property type="protein sequence ID" value="KAG0420209.1"/>
    <property type="molecule type" value="Genomic_DNA"/>
</dbReference>
<evidence type="ECO:0000313" key="1">
    <source>
        <dbReference type="EMBL" id="KAG0420209.1"/>
    </source>
</evidence>